<evidence type="ECO:0000259" key="3">
    <source>
        <dbReference type="Pfam" id="PF00561"/>
    </source>
</evidence>
<keyword evidence="1 4" id="KW-0378">Hydrolase</keyword>
<evidence type="ECO:0000313" key="4">
    <source>
        <dbReference type="EMBL" id="PWN90769.1"/>
    </source>
</evidence>
<protein>
    <submittedName>
        <fullName evidence="4">Alpha/beta-hydrolase</fullName>
    </submittedName>
</protein>
<comment type="similarity">
    <text evidence="2">Belongs to the AB hydrolase superfamily. Epoxide hydrolase family.</text>
</comment>
<dbReference type="Pfam" id="PF00561">
    <property type="entry name" value="Abhydrolase_1"/>
    <property type="match status" value="1"/>
</dbReference>
<sequence length="412" mass="46151">MQDSQVAQLVGDVDRAASSAREHIAMQAFHARFPSSYYVTPPTSPPSRPLAPPTQRRYFYLDVKPPEGVPTKATILFLHGFPDSSYGWRSVLSPISLSGFRCIVPDLLGYGRSSAPNKETRLAEYGAHAIALDLKGLMETVLGNTEDKFAVVGHDWGSWLAWKLATWIPEKLLGVHGIAAAYAAPSSRYLSTNEIVKTFPHFGYQVFFDDPRSTDIIGKHIWRFLHLIFIAPSLLLQQSSDDVRSVFNIDMTTLGSLEKFLVSSGSSKTSLDELLERTSLIKTAEDRAVFERLFDPQRGGASIDGALNWYRTRKVNFDEDRERPQKMLPAMPYKILCPTADPTSPVSTTEKTAKHYPKETPLVIQEMPMAGHWAMLEGPDQVVQSVLSWMNNDVLPYREKTSTWSGWARSKL</sequence>
<dbReference type="STRING" id="215250.A0A316YNC3"/>
<organism evidence="4 5">
    <name type="scientific">Acaromyces ingoldii</name>
    <dbReference type="NCBI Taxonomy" id="215250"/>
    <lineage>
        <taxon>Eukaryota</taxon>
        <taxon>Fungi</taxon>
        <taxon>Dikarya</taxon>
        <taxon>Basidiomycota</taxon>
        <taxon>Ustilaginomycotina</taxon>
        <taxon>Exobasidiomycetes</taxon>
        <taxon>Exobasidiales</taxon>
        <taxon>Cryptobasidiaceae</taxon>
        <taxon>Acaromyces</taxon>
    </lineage>
</organism>
<dbReference type="SUPFAM" id="SSF53474">
    <property type="entry name" value="alpha/beta-Hydrolases"/>
    <property type="match status" value="1"/>
</dbReference>
<dbReference type="GO" id="GO:0016787">
    <property type="term" value="F:hydrolase activity"/>
    <property type="evidence" value="ECO:0007669"/>
    <property type="project" value="UniProtKB-KW"/>
</dbReference>
<dbReference type="EMBL" id="KZ819636">
    <property type="protein sequence ID" value="PWN90769.1"/>
    <property type="molecule type" value="Genomic_DNA"/>
</dbReference>
<dbReference type="InParanoid" id="A0A316YNC3"/>
<reference evidence="4 5" key="1">
    <citation type="journal article" date="2018" name="Mol. Biol. Evol.">
        <title>Broad Genomic Sampling Reveals a Smut Pathogenic Ancestry of the Fungal Clade Ustilaginomycotina.</title>
        <authorList>
            <person name="Kijpornyongpan T."/>
            <person name="Mondo S.J."/>
            <person name="Barry K."/>
            <person name="Sandor L."/>
            <person name="Lee J."/>
            <person name="Lipzen A."/>
            <person name="Pangilinan J."/>
            <person name="LaButti K."/>
            <person name="Hainaut M."/>
            <person name="Henrissat B."/>
            <person name="Grigoriev I.V."/>
            <person name="Spatafora J.W."/>
            <person name="Aime M.C."/>
        </authorList>
    </citation>
    <scope>NUCLEOTIDE SEQUENCE [LARGE SCALE GENOMIC DNA]</scope>
    <source>
        <strain evidence="4 5">MCA 4198</strain>
    </source>
</reference>
<dbReference type="PRINTS" id="PR00412">
    <property type="entry name" value="EPOXHYDRLASE"/>
</dbReference>
<dbReference type="GeneID" id="37043731"/>
<evidence type="ECO:0000256" key="1">
    <source>
        <dbReference type="ARBA" id="ARBA00022801"/>
    </source>
</evidence>
<dbReference type="InterPro" id="IPR029058">
    <property type="entry name" value="AB_hydrolase_fold"/>
</dbReference>
<dbReference type="AlphaFoldDB" id="A0A316YNC3"/>
<name>A0A316YNC3_9BASI</name>
<dbReference type="RefSeq" id="XP_025377967.1">
    <property type="nucleotide sequence ID" value="XM_025521815.1"/>
</dbReference>
<dbReference type="OrthoDB" id="408373at2759"/>
<dbReference type="InterPro" id="IPR000639">
    <property type="entry name" value="Epox_hydrolase-like"/>
</dbReference>
<dbReference type="Proteomes" id="UP000245768">
    <property type="component" value="Unassembled WGS sequence"/>
</dbReference>
<dbReference type="Gene3D" id="3.40.50.1820">
    <property type="entry name" value="alpha/beta hydrolase"/>
    <property type="match status" value="1"/>
</dbReference>
<dbReference type="InterPro" id="IPR000073">
    <property type="entry name" value="AB_hydrolase_1"/>
</dbReference>
<feature type="domain" description="AB hydrolase-1" evidence="3">
    <location>
        <begin position="74"/>
        <end position="188"/>
    </location>
</feature>
<evidence type="ECO:0000313" key="5">
    <source>
        <dbReference type="Proteomes" id="UP000245768"/>
    </source>
</evidence>
<gene>
    <name evidence="4" type="ORF">FA10DRAFT_267202</name>
</gene>
<keyword evidence="5" id="KW-1185">Reference proteome</keyword>
<proteinExistence type="inferred from homology"/>
<accession>A0A316YNC3</accession>
<evidence type="ECO:0000256" key="2">
    <source>
        <dbReference type="ARBA" id="ARBA00038334"/>
    </source>
</evidence>
<dbReference type="PANTHER" id="PTHR43329">
    <property type="entry name" value="EPOXIDE HYDROLASE"/>
    <property type="match status" value="1"/>
</dbReference>